<feature type="transmembrane region" description="Helical" evidence="2">
    <location>
        <begin position="20"/>
        <end position="42"/>
    </location>
</feature>
<keyword evidence="2" id="KW-0812">Transmembrane</keyword>
<evidence type="ECO:0000313" key="4">
    <source>
        <dbReference type="Proteomes" id="UP000233256"/>
    </source>
</evidence>
<gene>
    <name evidence="3" type="ORF">CVV64_12615</name>
</gene>
<evidence type="ECO:0000313" key="3">
    <source>
        <dbReference type="EMBL" id="PKK89765.1"/>
    </source>
</evidence>
<dbReference type="EMBL" id="PGXC01000012">
    <property type="protein sequence ID" value="PKK89765.1"/>
    <property type="molecule type" value="Genomic_DNA"/>
</dbReference>
<proteinExistence type="predicted"/>
<comment type="caution">
    <text evidence="3">The sequence shown here is derived from an EMBL/GenBank/DDBJ whole genome shotgun (WGS) entry which is preliminary data.</text>
</comment>
<keyword evidence="2" id="KW-1133">Transmembrane helix</keyword>
<reference evidence="3 4" key="1">
    <citation type="journal article" date="2017" name="ISME J.">
        <title>Potential for microbial H2 and metal transformations associated with novel bacteria and archaea in deep terrestrial subsurface sediments.</title>
        <authorList>
            <person name="Hernsdorf A.W."/>
            <person name="Amano Y."/>
            <person name="Miyakawa K."/>
            <person name="Ise K."/>
            <person name="Suzuki Y."/>
            <person name="Anantharaman K."/>
            <person name="Probst A."/>
            <person name="Burstein D."/>
            <person name="Thomas B.C."/>
            <person name="Banfield J.F."/>
        </authorList>
    </citation>
    <scope>NUCLEOTIDE SEQUENCE [LARGE SCALE GENOMIC DNA]</scope>
    <source>
        <strain evidence="3">HGW-Wallbacteria-1</strain>
    </source>
</reference>
<dbReference type="AlphaFoldDB" id="A0A2N1PN51"/>
<evidence type="ECO:0000256" key="2">
    <source>
        <dbReference type="SAM" id="Phobius"/>
    </source>
</evidence>
<dbReference type="Proteomes" id="UP000233256">
    <property type="component" value="Unassembled WGS sequence"/>
</dbReference>
<evidence type="ECO:0000256" key="1">
    <source>
        <dbReference type="SAM" id="MobiDB-lite"/>
    </source>
</evidence>
<feature type="region of interest" description="Disordered" evidence="1">
    <location>
        <begin position="209"/>
        <end position="230"/>
    </location>
</feature>
<sequence>MFIIKKEDRRASGSFQTFELSIHLLLLHNLLLFLLVLLVLLLPPFPKPSIAMALALDENSLHQMAACLLLKPEAEIRLDAGQGIEIPLPSIYSQRELFYVRFSARRTPIKTLKTNEWDENPAYLCLEALNPETGQWQRWSDQYGERKFIARSTSSIGNIFHNIAGNFGFSGIQRIRLINVGGGDSTLTQILIQSIGLFFTLPDKDSDTAAAPDQSCNPIADARSNTSASSGANPRYFTELLKPSSFKVTFPIDSALGKEMVKGEIWRFPIPPEYQNLQINSILIKHRKEPELFIGKKEGWDDNPVYLQILAHDPVRKGCLPWYDRFGSEKFCEPRTPDDPETDNLHDCLSLMGKFNADFIEIRNLGKGDPAFSKARIHELSISFLPSLEETLKQIAIFTDGTEFIDPGRAILTPVLAGGPRFQGRFPDSVMLGTASLFRLPAMRNTPEPFSFRVRGRNETPGLDSRHRLHIPLIPGRKILSLELAVGDVDNTDTSLNKDNHVGRLGAAEIYVFLSRAAKGPSHDHFADMENVPPAGVLWFFPLKADYVVQPGDELIIHSIRDVTFLMGYRVCYK</sequence>
<organism evidence="3 4">
    <name type="scientific">Candidatus Wallbacteria bacterium HGW-Wallbacteria-1</name>
    <dbReference type="NCBI Taxonomy" id="2013854"/>
    <lineage>
        <taxon>Bacteria</taxon>
        <taxon>Candidatus Walliibacteriota</taxon>
    </lineage>
</organism>
<protein>
    <submittedName>
        <fullName evidence="3">Uncharacterized protein</fullName>
    </submittedName>
</protein>
<accession>A0A2N1PN51</accession>
<name>A0A2N1PN51_9BACT</name>
<keyword evidence="2" id="KW-0472">Membrane</keyword>